<protein>
    <submittedName>
        <fullName evidence="1">Uncharacterized protein</fullName>
    </submittedName>
</protein>
<evidence type="ECO:0000313" key="1">
    <source>
        <dbReference type="EMBL" id="CAG9329383.1"/>
    </source>
</evidence>
<proteinExistence type="predicted"/>
<dbReference type="AlphaFoldDB" id="A0AAU9JUJ8"/>
<sequence>MGSCFGINHHHNNYKTPVSESIPSQKLNTTLEMQRELFAQNYLVNIKKLMYVPRLRIENSNLYNKRIRRKASEIDILNLIELKEKDEIVNVTNEPLTSGISPSTCTANEINEFQSGLN</sequence>
<evidence type="ECO:0000313" key="2">
    <source>
        <dbReference type="Proteomes" id="UP001162131"/>
    </source>
</evidence>
<comment type="caution">
    <text evidence="1">The sequence shown here is derived from an EMBL/GenBank/DDBJ whole genome shotgun (WGS) entry which is preliminary data.</text>
</comment>
<keyword evidence="2" id="KW-1185">Reference proteome</keyword>
<dbReference type="Proteomes" id="UP001162131">
    <property type="component" value="Unassembled WGS sequence"/>
</dbReference>
<gene>
    <name evidence="1" type="ORF">BSTOLATCC_MIC48203</name>
</gene>
<accession>A0AAU9JUJ8</accession>
<reference evidence="1" key="1">
    <citation type="submission" date="2021-09" db="EMBL/GenBank/DDBJ databases">
        <authorList>
            <consortium name="AG Swart"/>
            <person name="Singh M."/>
            <person name="Singh A."/>
            <person name="Seah K."/>
            <person name="Emmerich C."/>
        </authorList>
    </citation>
    <scope>NUCLEOTIDE SEQUENCE</scope>
    <source>
        <strain evidence="1">ATCC30299</strain>
    </source>
</reference>
<organism evidence="1 2">
    <name type="scientific">Blepharisma stoltei</name>
    <dbReference type="NCBI Taxonomy" id="1481888"/>
    <lineage>
        <taxon>Eukaryota</taxon>
        <taxon>Sar</taxon>
        <taxon>Alveolata</taxon>
        <taxon>Ciliophora</taxon>
        <taxon>Postciliodesmatophora</taxon>
        <taxon>Heterotrichea</taxon>
        <taxon>Heterotrichida</taxon>
        <taxon>Blepharismidae</taxon>
        <taxon>Blepharisma</taxon>
    </lineage>
</organism>
<dbReference type="EMBL" id="CAJZBQ010000047">
    <property type="protein sequence ID" value="CAG9329383.1"/>
    <property type="molecule type" value="Genomic_DNA"/>
</dbReference>
<name>A0AAU9JUJ8_9CILI</name>